<proteinExistence type="inferred from homology"/>
<feature type="domain" description="HTH lysR-type" evidence="5">
    <location>
        <begin position="8"/>
        <end position="65"/>
    </location>
</feature>
<keyword evidence="2" id="KW-0805">Transcription regulation</keyword>
<keyword evidence="7" id="KW-1185">Reference proteome</keyword>
<dbReference type="Pfam" id="PF00126">
    <property type="entry name" value="HTH_1"/>
    <property type="match status" value="1"/>
</dbReference>
<dbReference type="InterPro" id="IPR036388">
    <property type="entry name" value="WH-like_DNA-bd_sf"/>
</dbReference>
<evidence type="ECO:0000313" key="6">
    <source>
        <dbReference type="EMBL" id="AIR91258.1"/>
    </source>
</evidence>
<evidence type="ECO:0000256" key="1">
    <source>
        <dbReference type="ARBA" id="ARBA00009437"/>
    </source>
</evidence>
<evidence type="ECO:0000259" key="5">
    <source>
        <dbReference type="PROSITE" id="PS50931"/>
    </source>
</evidence>
<protein>
    <submittedName>
        <fullName evidence="6">LysR family transcriptional regulator</fullName>
    </submittedName>
</protein>
<dbReference type="InterPro" id="IPR000847">
    <property type="entry name" value="LysR_HTH_N"/>
</dbReference>
<keyword evidence="3" id="KW-0238">DNA-binding</keyword>
<evidence type="ECO:0000256" key="3">
    <source>
        <dbReference type="ARBA" id="ARBA00023125"/>
    </source>
</evidence>
<dbReference type="RefSeq" id="WP_038414008.1">
    <property type="nucleotide sequence ID" value="NZ_CP009455.1"/>
</dbReference>
<dbReference type="SUPFAM" id="SSF53850">
    <property type="entry name" value="Periplasmic binding protein-like II"/>
    <property type="match status" value="1"/>
</dbReference>
<dbReference type="eggNOG" id="COG0583">
    <property type="taxonomic scope" value="Bacteria"/>
</dbReference>
<name>A0A089YHU2_9PSED</name>
<comment type="similarity">
    <text evidence="1">Belongs to the LysR transcriptional regulatory family.</text>
</comment>
<keyword evidence="4" id="KW-0804">Transcription</keyword>
<evidence type="ECO:0000256" key="2">
    <source>
        <dbReference type="ARBA" id="ARBA00023015"/>
    </source>
</evidence>
<dbReference type="Pfam" id="PF03466">
    <property type="entry name" value="LysR_substrate"/>
    <property type="match status" value="1"/>
</dbReference>
<evidence type="ECO:0000313" key="7">
    <source>
        <dbReference type="Proteomes" id="UP000029493"/>
    </source>
</evidence>
<dbReference type="SUPFAM" id="SSF46785">
    <property type="entry name" value="Winged helix' DNA-binding domain"/>
    <property type="match status" value="1"/>
</dbReference>
<dbReference type="InterPro" id="IPR005119">
    <property type="entry name" value="LysR_subst-bd"/>
</dbReference>
<gene>
    <name evidence="6" type="ORF">LK03_19180</name>
</gene>
<dbReference type="Proteomes" id="UP000029493">
    <property type="component" value="Chromosome"/>
</dbReference>
<dbReference type="InterPro" id="IPR037402">
    <property type="entry name" value="YidZ_PBP2"/>
</dbReference>
<dbReference type="GO" id="GO:0003677">
    <property type="term" value="F:DNA binding"/>
    <property type="evidence" value="ECO:0007669"/>
    <property type="project" value="UniProtKB-KW"/>
</dbReference>
<dbReference type="KEGG" id="psw:LK03_19180"/>
<dbReference type="STRING" id="157783.LK03_19180"/>
<dbReference type="GO" id="GO:0003700">
    <property type="term" value="F:DNA-binding transcription factor activity"/>
    <property type="evidence" value="ECO:0007669"/>
    <property type="project" value="InterPro"/>
</dbReference>
<dbReference type="AlphaFoldDB" id="A0A089YHU2"/>
<dbReference type="InterPro" id="IPR050389">
    <property type="entry name" value="LysR-type_TF"/>
</dbReference>
<reference evidence="6 7" key="1">
    <citation type="submission" date="2014-09" db="EMBL/GenBank/DDBJ databases">
        <authorList>
            <person name="Chan K.-G."/>
        </authorList>
    </citation>
    <scope>NUCLEOTIDE SEQUENCE [LARGE SCALE GENOMIC DNA]</scope>
    <source>
        <strain evidence="6 7">ND07</strain>
    </source>
</reference>
<dbReference type="Gene3D" id="1.10.10.10">
    <property type="entry name" value="Winged helix-like DNA-binding domain superfamily/Winged helix DNA-binding domain"/>
    <property type="match status" value="1"/>
</dbReference>
<dbReference type="OrthoDB" id="8839911at2"/>
<dbReference type="Gene3D" id="3.40.190.10">
    <property type="entry name" value="Periplasmic binding protein-like II"/>
    <property type="match status" value="2"/>
</dbReference>
<accession>A0A089YHU2</accession>
<evidence type="ECO:0000256" key="4">
    <source>
        <dbReference type="ARBA" id="ARBA00023163"/>
    </source>
</evidence>
<dbReference type="PANTHER" id="PTHR30118:SF15">
    <property type="entry name" value="TRANSCRIPTIONAL REGULATORY PROTEIN"/>
    <property type="match status" value="1"/>
</dbReference>
<organism evidence="6 7">
    <name type="scientific">Pseudomonas cremoricolorata</name>
    <dbReference type="NCBI Taxonomy" id="157783"/>
    <lineage>
        <taxon>Bacteria</taxon>
        <taxon>Pseudomonadati</taxon>
        <taxon>Pseudomonadota</taxon>
        <taxon>Gammaproteobacteria</taxon>
        <taxon>Pseudomonadales</taxon>
        <taxon>Pseudomonadaceae</taxon>
        <taxon>Pseudomonas</taxon>
    </lineage>
</organism>
<dbReference type="PROSITE" id="PS50931">
    <property type="entry name" value="HTH_LYSR"/>
    <property type="match status" value="1"/>
</dbReference>
<dbReference type="CDD" id="cd08417">
    <property type="entry name" value="PBP2_Nitroaromatics_like"/>
    <property type="match status" value="1"/>
</dbReference>
<dbReference type="InterPro" id="IPR036390">
    <property type="entry name" value="WH_DNA-bd_sf"/>
</dbReference>
<dbReference type="PANTHER" id="PTHR30118">
    <property type="entry name" value="HTH-TYPE TRANSCRIPTIONAL REGULATOR LEUO-RELATED"/>
    <property type="match status" value="1"/>
</dbReference>
<sequence>MNAAFASLSLTHLRTLECLLQLKNLSHAALRLGCSQSALSRQLTHLRQAFADPLLVRQGRGYGLSETAEQLLQPLQEVLLALQALPQPAAFDPARCERRFCLAASDYVAEHMLPLLVAALEREAPGVSLVYRSWQAGQYQWLANGEVDLATTLFDESPANLHGRLLGEDRAVCLMHREHPLAAVDALSQDDYLAYRHVRICAGGDKDSFVDRHLRAQGLQRRVSLEVPFFSAAVQVVGNSQALVTVPEHIAQQLCQRHPLVWRGLGFVRHSQRYWVVWHQRLHGSAEHRWLRERVFSLWQQSQFSVQGGSPLST</sequence>
<dbReference type="EMBL" id="CP009455">
    <property type="protein sequence ID" value="AIR91258.1"/>
    <property type="molecule type" value="Genomic_DNA"/>
</dbReference>